<protein>
    <recommendedName>
        <fullName evidence="3">XRE family transcriptional regulator</fullName>
    </recommendedName>
</protein>
<comment type="caution">
    <text evidence="1">The sequence shown here is derived from an EMBL/GenBank/DDBJ whole genome shotgun (WGS) entry which is preliminary data.</text>
</comment>
<dbReference type="Gene3D" id="1.10.260.40">
    <property type="entry name" value="lambda repressor-like DNA-binding domains"/>
    <property type="match status" value="1"/>
</dbReference>
<accession>A0ABT4ZI45</accession>
<dbReference type="RefSeq" id="WP_271890093.1">
    <property type="nucleotide sequence ID" value="NZ_JAQBIE010000024.1"/>
</dbReference>
<proteinExistence type="predicted"/>
<organism evidence="1 2">
    <name type="scientific">Paracoccus onchidii</name>
    <dbReference type="NCBI Taxonomy" id="3017813"/>
    <lineage>
        <taxon>Bacteria</taxon>
        <taxon>Pseudomonadati</taxon>
        <taxon>Pseudomonadota</taxon>
        <taxon>Alphaproteobacteria</taxon>
        <taxon>Rhodobacterales</taxon>
        <taxon>Paracoccaceae</taxon>
        <taxon>Paracoccus</taxon>
    </lineage>
</organism>
<evidence type="ECO:0000313" key="1">
    <source>
        <dbReference type="EMBL" id="MDB6178977.1"/>
    </source>
</evidence>
<dbReference type="InterPro" id="IPR010982">
    <property type="entry name" value="Lambda_DNA-bd_dom_sf"/>
</dbReference>
<reference evidence="1" key="1">
    <citation type="submission" date="2022-12" db="EMBL/GenBank/DDBJ databases">
        <title>Paracoccus onchidii sp. nov., isolated from a marine invertebrate from the South China Sea.</title>
        <authorList>
            <person name="Xu S."/>
            <person name="Liu Z."/>
            <person name="Xu Y."/>
        </authorList>
    </citation>
    <scope>NUCLEOTIDE SEQUENCE</scope>
    <source>
        <strain evidence="1">Z330</strain>
    </source>
</reference>
<gene>
    <name evidence="1" type="ORF">PAF17_15910</name>
</gene>
<evidence type="ECO:0008006" key="3">
    <source>
        <dbReference type="Google" id="ProtNLM"/>
    </source>
</evidence>
<name>A0ABT4ZI45_9RHOB</name>
<dbReference type="EMBL" id="JAQBIE010000024">
    <property type="protein sequence ID" value="MDB6178977.1"/>
    <property type="molecule type" value="Genomic_DNA"/>
</dbReference>
<dbReference type="Proteomes" id="UP001165641">
    <property type="component" value="Unassembled WGS sequence"/>
</dbReference>
<keyword evidence="2" id="KW-1185">Reference proteome</keyword>
<evidence type="ECO:0000313" key="2">
    <source>
        <dbReference type="Proteomes" id="UP001165641"/>
    </source>
</evidence>
<sequence length="72" mass="8673">MIFSNIDQYKQRRAEIESRISEAGITEEHFLKESGINRTTWQRWGHGKFMPRMDKWMGVEAAFSRLIQERKQ</sequence>